<dbReference type="EMBL" id="LN649230">
    <property type="protein sequence ID" value="CEI60275.1"/>
    <property type="molecule type" value="Genomic_DNA"/>
</dbReference>
<dbReference type="RefSeq" id="XP_025583995.1">
    <property type="nucleotide sequence ID" value="XM_025733050.2"/>
</dbReference>
<dbReference type="AlphaFoldDB" id="A0A2L2TM48"/>
<name>A0A2L2TM48_9HYPO</name>
<sequence length="822" mass="93484">MAGVIQLGDAIKFAEFAWTVWEYGWARENNAGQHYRDFGSDVRILHNNLTELENAVRRAQESLRSHGARARDSLGGDQYSLLEVIGDYNATLMECDQLLRDNRRYAETTGPIKNIDWNINIMPQVEHLRGRIQMHSTRIQHVLKPFQIDLVTNIHNDLIRRMQTMHMGLHGVMRTVTALLQDQNPILARQIEKELETEICAVGISENLLGRLERMLERRRPLELSLMADCFLYHLQRATFQPQLGSNSFPHNATWVPNYLPFAKCQVLMNRMKELEDIQNPRRTSVWPGYIRGLEEELSEAYSRVQSVMIVPDTSMCRDEILAFWPEDEPRTVVAPKEPLVEHISLFQGPLATLSPNISRREIKLQRQLGSNYRFKIVETIESNCQPPIEDPKDLDFDIRSTVLIPLYADPLGCSTATRPPEIMIEVDENKTQRHYRFLFLQDLLAFQAILTGFKVVDGYMEPRAIVRFIMSGDYGDELGDLHDATIQIWIPKEWTDADRSAEDTPANDQGGRASGYGLSTPSLVQKSWDRNGSNILPNRCGTISNPNLRTSPPLVRKSWDWTGQNLLPERWETVSPPDVRTSPPANGSSNTVNSPTMSPMTTTDQFRQPERQNRSNSISSYLSIATNSSGASHSSQGSKHNVPVKLGDGSVGTGYGTVRNPPRNPLLVLFTRPKGPESRRSIVAITLHTKTMPNRTTCKCEQTTECKITALQNAHSLVDAHKFEGDKWDLLRLVASRHDMPRRWDKLIRVSIMFPAPLLRMKFGGGPCWCSNRTEGELEVCHLQGHQGLLGVVRDYHRRLLIQYHNETDNQLDLVNHPPYG</sequence>
<evidence type="ECO:0000256" key="1">
    <source>
        <dbReference type="SAM" id="Coils"/>
    </source>
</evidence>
<feature type="compositionally biased region" description="Polar residues" evidence="2">
    <location>
        <begin position="518"/>
        <end position="540"/>
    </location>
</feature>
<keyword evidence="4" id="KW-1185">Reference proteome</keyword>
<feature type="region of interest" description="Disordered" evidence="2">
    <location>
        <begin position="499"/>
        <end position="540"/>
    </location>
</feature>
<feature type="compositionally biased region" description="Polar residues" evidence="2">
    <location>
        <begin position="584"/>
        <end position="607"/>
    </location>
</feature>
<keyword evidence="1" id="KW-0175">Coiled coil</keyword>
<accession>A0A2L2TM48</accession>
<evidence type="ECO:0000256" key="2">
    <source>
        <dbReference type="SAM" id="MobiDB-lite"/>
    </source>
</evidence>
<feature type="compositionally biased region" description="Low complexity" evidence="2">
    <location>
        <begin position="624"/>
        <end position="639"/>
    </location>
</feature>
<evidence type="ECO:0000313" key="3">
    <source>
        <dbReference type="EMBL" id="CEI60275.1"/>
    </source>
</evidence>
<feature type="coiled-coil region" evidence="1">
    <location>
        <begin position="42"/>
        <end position="69"/>
    </location>
</feature>
<dbReference type="GeneID" id="37256350"/>
<dbReference type="Proteomes" id="UP000245910">
    <property type="component" value="Chromosome II"/>
</dbReference>
<reference evidence="4" key="1">
    <citation type="submission" date="2014-10" db="EMBL/GenBank/DDBJ databases">
        <authorList>
            <person name="King R."/>
        </authorList>
    </citation>
    <scope>NUCLEOTIDE SEQUENCE [LARGE SCALE GENOMIC DNA]</scope>
    <source>
        <strain evidence="4">A3/5</strain>
    </source>
</reference>
<dbReference type="OrthoDB" id="5400409at2759"/>
<feature type="region of interest" description="Disordered" evidence="2">
    <location>
        <begin position="571"/>
        <end position="660"/>
    </location>
</feature>
<proteinExistence type="predicted"/>
<organism evidence="3 4">
    <name type="scientific">Fusarium venenatum</name>
    <dbReference type="NCBI Taxonomy" id="56646"/>
    <lineage>
        <taxon>Eukaryota</taxon>
        <taxon>Fungi</taxon>
        <taxon>Dikarya</taxon>
        <taxon>Ascomycota</taxon>
        <taxon>Pezizomycotina</taxon>
        <taxon>Sordariomycetes</taxon>
        <taxon>Hypocreomycetidae</taxon>
        <taxon>Hypocreales</taxon>
        <taxon>Nectriaceae</taxon>
        <taxon>Fusarium</taxon>
    </lineage>
</organism>
<dbReference type="KEGG" id="fvn:FVRRES_04711"/>
<evidence type="ECO:0000313" key="4">
    <source>
        <dbReference type="Proteomes" id="UP000245910"/>
    </source>
</evidence>
<dbReference type="STRING" id="56646.A0A2L2TM48"/>
<protein>
    <submittedName>
        <fullName evidence="3">Uncharacterized protein</fullName>
    </submittedName>
</protein>